<dbReference type="EMBL" id="VXPY01000087">
    <property type="protein sequence ID" value="MYD91145.1"/>
    <property type="molecule type" value="Genomic_DNA"/>
</dbReference>
<organism evidence="10">
    <name type="scientific">Caldilineaceae bacterium SB0662_bin_9</name>
    <dbReference type="NCBI Taxonomy" id="2605258"/>
    <lineage>
        <taxon>Bacteria</taxon>
        <taxon>Bacillati</taxon>
        <taxon>Chloroflexota</taxon>
        <taxon>Caldilineae</taxon>
        <taxon>Caldilineales</taxon>
        <taxon>Caldilineaceae</taxon>
    </lineage>
</organism>
<feature type="domain" description="Large ribosomal subunit protein uL5 N-terminal" evidence="8">
    <location>
        <begin position="31"/>
        <end position="86"/>
    </location>
</feature>
<dbReference type="InterPro" id="IPR022803">
    <property type="entry name" value="Ribosomal_uL5_dom_sf"/>
</dbReference>
<accession>A0A6B1DWJ1</accession>
<evidence type="ECO:0000256" key="2">
    <source>
        <dbReference type="ARBA" id="ARBA00022980"/>
    </source>
</evidence>
<proteinExistence type="inferred from homology"/>
<keyword evidence="6" id="KW-0699">rRNA-binding</keyword>
<dbReference type="Pfam" id="PF00673">
    <property type="entry name" value="Ribosomal_L5_C"/>
    <property type="match status" value="1"/>
</dbReference>
<dbReference type="GO" id="GO:0000049">
    <property type="term" value="F:tRNA binding"/>
    <property type="evidence" value="ECO:0007669"/>
    <property type="project" value="UniProtKB-UniRule"/>
</dbReference>
<gene>
    <name evidence="6 10" type="primary">rplE</name>
    <name evidence="10" type="ORF">F4Y08_12545</name>
</gene>
<keyword evidence="2 6" id="KW-0689">Ribosomal protein</keyword>
<comment type="function">
    <text evidence="6">This is 1 of the proteins that bind and probably mediate the attachment of the 5S RNA into the large ribosomal subunit, where it forms part of the central protuberance. In the 70S ribosome it contacts protein S13 of the 30S subunit (bridge B1b), connecting the 2 subunits; this bridge is implicated in subunit movement. Contacts the P site tRNA; the 5S rRNA and some of its associated proteins might help stabilize positioning of ribosome-bound tRNAs.</text>
</comment>
<keyword evidence="6" id="KW-0820">tRNA-binding</keyword>
<dbReference type="Gene3D" id="3.30.1440.10">
    <property type="match status" value="1"/>
</dbReference>
<comment type="similarity">
    <text evidence="1 6 7">Belongs to the universal ribosomal protein uL5 family.</text>
</comment>
<comment type="caution">
    <text evidence="10">The sequence shown here is derived from an EMBL/GenBank/DDBJ whole genome shotgun (WGS) entry which is preliminary data.</text>
</comment>
<keyword evidence="6" id="KW-0694">RNA-binding</keyword>
<dbReference type="PIRSF" id="PIRSF002161">
    <property type="entry name" value="Ribosomal_L5"/>
    <property type="match status" value="1"/>
</dbReference>
<comment type="function">
    <text evidence="5">This is one of the proteins that bind and probably mediate the attachment of the 5S RNA into the large ribosomal subunit, where it forms part of the central protuberance. In the 70S ribosome it contacts protein S13 of the 30S subunit (bridge B1b), connecting the 2 subunits; this bridge is implicated in subunit movement. Contacts the P site tRNA; the 5S rRNA and some of its associated proteins might help stabilize positioning of ribosome-bound tRNAs.</text>
</comment>
<keyword evidence="3 6" id="KW-0687">Ribonucleoprotein</keyword>
<dbReference type="GO" id="GO:0006412">
    <property type="term" value="P:translation"/>
    <property type="evidence" value="ECO:0007669"/>
    <property type="project" value="UniProtKB-UniRule"/>
</dbReference>
<dbReference type="InterPro" id="IPR031310">
    <property type="entry name" value="Ribosomal_uL5_N"/>
</dbReference>
<dbReference type="Pfam" id="PF00281">
    <property type="entry name" value="Ribosomal_L5"/>
    <property type="match status" value="1"/>
</dbReference>
<dbReference type="NCBIfam" id="NF000585">
    <property type="entry name" value="PRK00010.1"/>
    <property type="match status" value="1"/>
</dbReference>
<evidence type="ECO:0000256" key="4">
    <source>
        <dbReference type="ARBA" id="ARBA00035245"/>
    </source>
</evidence>
<dbReference type="InterPro" id="IPR031309">
    <property type="entry name" value="Ribosomal_uL5_C"/>
</dbReference>
<evidence type="ECO:0000256" key="5">
    <source>
        <dbReference type="ARBA" id="ARBA00058604"/>
    </source>
</evidence>
<dbReference type="SUPFAM" id="SSF55282">
    <property type="entry name" value="RL5-like"/>
    <property type="match status" value="1"/>
</dbReference>
<evidence type="ECO:0000259" key="8">
    <source>
        <dbReference type="Pfam" id="PF00281"/>
    </source>
</evidence>
<dbReference type="InterPro" id="IPR020929">
    <property type="entry name" value="Ribosomal_uL5_CS"/>
</dbReference>
<dbReference type="GO" id="GO:0005840">
    <property type="term" value="C:ribosome"/>
    <property type="evidence" value="ECO:0007669"/>
    <property type="project" value="UniProtKB-KW"/>
</dbReference>
<evidence type="ECO:0000313" key="10">
    <source>
        <dbReference type="EMBL" id="MYD91145.1"/>
    </source>
</evidence>
<evidence type="ECO:0000256" key="3">
    <source>
        <dbReference type="ARBA" id="ARBA00023274"/>
    </source>
</evidence>
<sequence length="189" mass="21162">MRSSRPVPRLLAQYRTQVVPAMMKEFGYTSPLQSPTVTKIAVNIGLGEALTNGRAVEAAVQDLTRITGQKPVVTRARRSIATFKLREGMPVGVKVTLRGHRMWHFLDRLINIAIPHQRDFRGLSPDAFDGRGNYTVGLTEQLIFPEISYDDIDAVRGLEVTIVTSASRDEEGRFLLDQFNMPFVRPGSH</sequence>
<reference evidence="10" key="1">
    <citation type="submission" date="2019-09" db="EMBL/GenBank/DDBJ databases">
        <title>Characterisation of the sponge microbiome using genome-centric metagenomics.</title>
        <authorList>
            <person name="Engelberts J.P."/>
            <person name="Robbins S.J."/>
            <person name="De Goeij J.M."/>
            <person name="Aranda M."/>
            <person name="Bell S.C."/>
            <person name="Webster N.S."/>
        </authorList>
    </citation>
    <scope>NUCLEOTIDE SEQUENCE</scope>
    <source>
        <strain evidence="10">SB0662_bin_9</strain>
    </source>
</reference>
<dbReference type="AlphaFoldDB" id="A0A6B1DWJ1"/>
<protein>
    <recommendedName>
        <fullName evidence="4 6">Large ribosomal subunit protein uL5</fullName>
    </recommendedName>
</protein>
<evidence type="ECO:0000256" key="7">
    <source>
        <dbReference type="RuleBase" id="RU003930"/>
    </source>
</evidence>
<dbReference type="PANTHER" id="PTHR11994">
    <property type="entry name" value="60S RIBOSOMAL PROTEIN L11-RELATED"/>
    <property type="match status" value="1"/>
</dbReference>
<feature type="domain" description="Large ribosomal subunit protein uL5 C-terminal" evidence="9">
    <location>
        <begin position="90"/>
        <end position="183"/>
    </location>
</feature>
<comment type="subunit">
    <text evidence="6">Part of the 50S ribosomal subunit; part of the 5S rRNA/L5/L18/L25 subcomplex. Contacts the 5S rRNA and the P site tRNA. Forms a bridge to the 30S subunit in the 70S ribosome.</text>
</comment>
<dbReference type="GO" id="GO:1990904">
    <property type="term" value="C:ribonucleoprotein complex"/>
    <property type="evidence" value="ECO:0007669"/>
    <property type="project" value="UniProtKB-KW"/>
</dbReference>
<dbReference type="InterPro" id="IPR020930">
    <property type="entry name" value="Ribosomal_uL5_bac-type"/>
</dbReference>
<evidence type="ECO:0000256" key="1">
    <source>
        <dbReference type="ARBA" id="ARBA00008553"/>
    </source>
</evidence>
<dbReference type="FunFam" id="3.30.1440.10:FF:000001">
    <property type="entry name" value="50S ribosomal protein L5"/>
    <property type="match status" value="1"/>
</dbReference>
<evidence type="ECO:0000256" key="6">
    <source>
        <dbReference type="HAMAP-Rule" id="MF_01333"/>
    </source>
</evidence>
<dbReference type="GO" id="GO:0003735">
    <property type="term" value="F:structural constituent of ribosome"/>
    <property type="evidence" value="ECO:0007669"/>
    <property type="project" value="InterPro"/>
</dbReference>
<dbReference type="PROSITE" id="PS00358">
    <property type="entry name" value="RIBOSOMAL_L5"/>
    <property type="match status" value="1"/>
</dbReference>
<evidence type="ECO:0000259" key="9">
    <source>
        <dbReference type="Pfam" id="PF00673"/>
    </source>
</evidence>
<dbReference type="GO" id="GO:0019843">
    <property type="term" value="F:rRNA binding"/>
    <property type="evidence" value="ECO:0007669"/>
    <property type="project" value="UniProtKB-UniRule"/>
</dbReference>
<dbReference type="HAMAP" id="MF_01333_B">
    <property type="entry name" value="Ribosomal_uL5_B"/>
    <property type="match status" value="1"/>
</dbReference>
<dbReference type="InterPro" id="IPR002132">
    <property type="entry name" value="Ribosomal_uL5"/>
</dbReference>
<name>A0A6B1DWJ1_9CHLR</name>